<evidence type="ECO:0000313" key="6">
    <source>
        <dbReference type="Proteomes" id="UP000298513"/>
    </source>
</evidence>
<dbReference type="PRINTS" id="PR00420">
    <property type="entry name" value="RNGMNOXGNASE"/>
</dbReference>
<dbReference type="GO" id="GO:0071949">
    <property type="term" value="F:FAD binding"/>
    <property type="evidence" value="ECO:0007669"/>
    <property type="project" value="InterPro"/>
</dbReference>
<dbReference type="RefSeq" id="WP_135792283.1">
    <property type="nucleotide sequence ID" value="NZ_BNBQ01000005.1"/>
</dbReference>
<evidence type="ECO:0000256" key="1">
    <source>
        <dbReference type="ARBA" id="ARBA00001974"/>
    </source>
</evidence>
<dbReference type="EMBL" id="SRRU01000006">
    <property type="protein sequence ID" value="TGN82337.1"/>
    <property type="molecule type" value="Genomic_DNA"/>
</dbReference>
<keyword evidence="5" id="KW-0503">Monooxygenase</keyword>
<sequence length="494" mass="52474">MDAAVIIAGAGPAGLMLAGELRLAGVDVIVLERLAERTGESRGLGFTARTMEVFDQRGLLARFGDVETGALGHFGGIPLDFGLLEGAWKAAKTVPQSVTETRLEEWAAELGADIRRGHELLSLREHGGAVEVEVRGPEGLRTLRAAYLVGCDGGRSTVRKAAGFGFPGTAATLEMFLADVKGLDLEPRMIGEKLPGGMVMVAKLPGGITRIIAGEYGTSPRRRATPPAYEEIAAVWKRLTGGDITHGEPVWLSAFGDAARQASEYRRGRVLLAGDSAHIHLPAGGQGMNTSIQDSVNLGWKLAAVVNGWAGPGLLDSYHSERHPVGERLLMNTRAQGLLLLGGPEVQPLREVLAELVGFEEVERHLAGMVSGLEITYDVGPGTNPLLGKRMPHLELVGEHTKSSSTELLHNGRGVLLDLADNARLRERAAPWSARVEVVTAEPHGVSGDSVLHGTSAVLIRPDGHVAWAAPGSCLDLPMALTRWFGTPRVGRAF</sequence>
<dbReference type="Gene3D" id="3.40.30.120">
    <property type="match status" value="1"/>
</dbReference>
<proteinExistence type="predicted"/>
<keyword evidence="6" id="KW-1185">Reference proteome</keyword>
<dbReference type="Gene3D" id="3.30.70.2450">
    <property type="match status" value="1"/>
</dbReference>
<keyword evidence="5" id="KW-0560">Oxidoreductase</keyword>
<accession>A0A4Z1DJ01</accession>
<dbReference type="PANTHER" id="PTHR43004">
    <property type="entry name" value="TRK SYSTEM POTASSIUM UPTAKE PROTEIN"/>
    <property type="match status" value="1"/>
</dbReference>
<evidence type="ECO:0000259" key="4">
    <source>
        <dbReference type="Pfam" id="PF01494"/>
    </source>
</evidence>
<name>A0A4Z1DJ01_STRGP</name>
<feature type="domain" description="FAD-binding" evidence="4">
    <location>
        <begin position="3"/>
        <end position="332"/>
    </location>
</feature>
<dbReference type="AlphaFoldDB" id="A0A4Z1DJ01"/>
<evidence type="ECO:0000256" key="3">
    <source>
        <dbReference type="ARBA" id="ARBA00022827"/>
    </source>
</evidence>
<dbReference type="SUPFAM" id="SSF51905">
    <property type="entry name" value="FAD/NAD(P)-binding domain"/>
    <property type="match status" value="1"/>
</dbReference>
<dbReference type="Pfam" id="PF21274">
    <property type="entry name" value="Rng_hyd_C"/>
    <property type="match status" value="1"/>
</dbReference>
<comment type="caution">
    <text evidence="5">The sequence shown here is derived from an EMBL/GenBank/DDBJ whole genome shotgun (WGS) entry which is preliminary data.</text>
</comment>
<dbReference type="PANTHER" id="PTHR43004:SF19">
    <property type="entry name" value="BINDING MONOOXYGENASE, PUTATIVE (JCVI)-RELATED"/>
    <property type="match status" value="1"/>
</dbReference>
<dbReference type="GO" id="GO:0016709">
    <property type="term" value="F:oxidoreductase activity, acting on paired donors, with incorporation or reduction of molecular oxygen, NAD(P)H as one donor, and incorporation of one atom of oxygen"/>
    <property type="evidence" value="ECO:0007669"/>
    <property type="project" value="UniProtKB-ARBA"/>
</dbReference>
<dbReference type="GeneID" id="91531499"/>
<dbReference type="InterPro" id="IPR050641">
    <property type="entry name" value="RIFMO-like"/>
</dbReference>
<evidence type="ECO:0000313" key="5">
    <source>
        <dbReference type="EMBL" id="TGN82337.1"/>
    </source>
</evidence>
<comment type="cofactor">
    <cofactor evidence="1">
        <name>FAD</name>
        <dbReference type="ChEBI" id="CHEBI:57692"/>
    </cofactor>
</comment>
<keyword evidence="3" id="KW-0274">FAD</keyword>
<dbReference type="Gene3D" id="3.50.50.60">
    <property type="entry name" value="FAD/NAD(P)-binding domain"/>
    <property type="match status" value="2"/>
</dbReference>
<protein>
    <submittedName>
        <fullName evidence="5">Monooxygenase</fullName>
    </submittedName>
</protein>
<evidence type="ECO:0000256" key="2">
    <source>
        <dbReference type="ARBA" id="ARBA00022630"/>
    </source>
</evidence>
<gene>
    <name evidence="5" type="ORF">E5082_18090</name>
</gene>
<reference evidence="5 6" key="1">
    <citation type="submission" date="2019-04" db="EMBL/GenBank/DDBJ databases">
        <title>Streptomyces sp. nov. Bv016 isolated from bark of Buahinia variegata.</title>
        <authorList>
            <person name="Kanchanasin P."/>
            <person name="Tanasupawat S."/>
            <person name="Yuki M."/>
            <person name="Kudo T."/>
        </authorList>
    </citation>
    <scope>NUCLEOTIDE SEQUENCE [LARGE SCALE GENOMIC DNA]</scope>
    <source>
        <strain evidence="5 6">JCM 4765</strain>
    </source>
</reference>
<organism evidence="5 6">
    <name type="scientific">Streptomyces griseoluteus</name>
    <dbReference type="NCBI Taxonomy" id="29306"/>
    <lineage>
        <taxon>Bacteria</taxon>
        <taxon>Bacillati</taxon>
        <taxon>Actinomycetota</taxon>
        <taxon>Actinomycetes</taxon>
        <taxon>Kitasatosporales</taxon>
        <taxon>Streptomycetaceae</taxon>
        <taxon>Streptomyces</taxon>
    </lineage>
</organism>
<dbReference type="InterPro" id="IPR002938">
    <property type="entry name" value="FAD-bd"/>
</dbReference>
<dbReference type="Proteomes" id="UP000298513">
    <property type="component" value="Unassembled WGS sequence"/>
</dbReference>
<keyword evidence="2" id="KW-0285">Flavoprotein</keyword>
<dbReference type="Pfam" id="PF01494">
    <property type="entry name" value="FAD_binding_3"/>
    <property type="match status" value="1"/>
</dbReference>
<dbReference type="InterPro" id="IPR036188">
    <property type="entry name" value="FAD/NAD-bd_sf"/>
</dbReference>